<organism evidence="1 2">
    <name type="scientific">Crotalaria pallida</name>
    <name type="common">Smooth rattlebox</name>
    <name type="synonym">Crotalaria striata</name>
    <dbReference type="NCBI Taxonomy" id="3830"/>
    <lineage>
        <taxon>Eukaryota</taxon>
        <taxon>Viridiplantae</taxon>
        <taxon>Streptophyta</taxon>
        <taxon>Embryophyta</taxon>
        <taxon>Tracheophyta</taxon>
        <taxon>Spermatophyta</taxon>
        <taxon>Magnoliopsida</taxon>
        <taxon>eudicotyledons</taxon>
        <taxon>Gunneridae</taxon>
        <taxon>Pentapetalae</taxon>
        <taxon>rosids</taxon>
        <taxon>fabids</taxon>
        <taxon>Fabales</taxon>
        <taxon>Fabaceae</taxon>
        <taxon>Papilionoideae</taxon>
        <taxon>50 kb inversion clade</taxon>
        <taxon>genistoids sensu lato</taxon>
        <taxon>core genistoids</taxon>
        <taxon>Crotalarieae</taxon>
        <taxon>Crotalaria</taxon>
    </lineage>
</organism>
<accession>A0AAN9EE51</accession>
<proteinExistence type="predicted"/>
<dbReference type="EMBL" id="JAYWIO010000007">
    <property type="protein sequence ID" value="KAK7252779.1"/>
    <property type="molecule type" value="Genomic_DNA"/>
</dbReference>
<evidence type="ECO:0000313" key="2">
    <source>
        <dbReference type="Proteomes" id="UP001372338"/>
    </source>
</evidence>
<dbReference type="AlphaFoldDB" id="A0AAN9EE51"/>
<gene>
    <name evidence="1" type="ORF">RIF29_36979</name>
</gene>
<dbReference type="Proteomes" id="UP001372338">
    <property type="component" value="Unassembled WGS sequence"/>
</dbReference>
<reference evidence="1 2" key="1">
    <citation type="submission" date="2024-01" db="EMBL/GenBank/DDBJ databases">
        <title>The genomes of 5 underutilized Papilionoideae crops provide insights into root nodulation and disease resistanc.</title>
        <authorList>
            <person name="Yuan L."/>
        </authorList>
    </citation>
    <scope>NUCLEOTIDE SEQUENCE [LARGE SCALE GENOMIC DNA]</scope>
    <source>
        <strain evidence="1">ZHUSHIDOU_FW_LH</strain>
        <tissue evidence="1">Leaf</tissue>
    </source>
</reference>
<evidence type="ECO:0000313" key="1">
    <source>
        <dbReference type="EMBL" id="KAK7252779.1"/>
    </source>
</evidence>
<name>A0AAN9EE51_CROPI</name>
<sequence>MQLLVLVLLHKESNGGGTIIRGNPEPLTPKTLESHPSIQTQKKAVHSDTHLLNYQLHSSIPPFCLFIPQLHPFLNFHSLPLIPGFSLFPFLCLCEVSILQLGPSRYSPIIPSSVNYYHYSF</sequence>
<keyword evidence="2" id="KW-1185">Reference proteome</keyword>
<protein>
    <submittedName>
        <fullName evidence="1">Uncharacterized protein</fullName>
    </submittedName>
</protein>
<comment type="caution">
    <text evidence="1">The sequence shown here is derived from an EMBL/GenBank/DDBJ whole genome shotgun (WGS) entry which is preliminary data.</text>
</comment>